<dbReference type="EMBL" id="NBCO01000007">
    <property type="protein sequence ID" value="ORC90878.1"/>
    <property type="molecule type" value="Genomic_DNA"/>
</dbReference>
<dbReference type="GO" id="GO:0005737">
    <property type="term" value="C:cytoplasm"/>
    <property type="evidence" value="ECO:0007669"/>
    <property type="project" value="TreeGrafter"/>
</dbReference>
<gene>
    <name evidence="4" type="ORF">TM35_000073020</name>
</gene>
<accession>A0A1X0P221</accession>
<dbReference type="PANTHER" id="PTHR31978">
    <property type="entry name" value="INTRAFLAGELLAR TRANSPORT PROTEIN 20 HOMOLOG"/>
    <property type="match status" value="1"/>
</dbReference>
<dbReference type="STRING" id="67003.A0A1X0P221"/>
<dbReference type="AlphaFoldDB" id="A0A1X0P221"/>
<keyword evidence="3" id="KW-0966">Cell projection</keyword>
<evidence type="ECO:0000313" key="4">
    <source>
        <dbReference type="EMBL" id="ORC90878.1"/>
    </source>
</evidence>
<evidence type="ECO:0000313" key="5">
    <source>
        <dbReference type="Proteomes" id="UP000192257"/>
    </source>
</evidence>
<keyword evidence="4" id="KW-0282">Flagellum</keyword>
<protein>
    <submittedName>
        <fullName evidence="4">Putative intraflagellar transport (IFT) protein</fullName>
    </submittedName>
</protein>
<evidence type="ECO:0000256" key="3">
    <source>
        <dbReference type="ARBA" id="ARBA00023273"/>
    </source>
</evidence>
<dbReference type="Pfam" id="PF14931">
    <property type="entry name" value="IFT20"/>
    <property type="match status" value="1"/>
</dbReference>
<comment type="caution">
    <text evidence="4">The sequence shown here is derived from an EMBL/GenBank/DDBJ whole genome shotgun (WGS) entry which is preliminary data.</text>
</comment>
<evidence type="ECO:0000256" key="2">
    <source>
        <dbReference type="ARBA" id="ARBA00023054"/>
    </source>
</evidence>
<name>A0A1X0P221_9TRYP</name>
<organism evidence="4 5">
    <name type="scientific">Trypanosoma theileri</name>
    <dbReference type="NCBI Taxonomy" id="67003"/>
    <lineage>
        <taxon>Eukaryota</taxon>
        <taxon>Discoba</taxon>
        <taxon>Euglenozoa</taxon>
        <taxon>Kinetoplastea</taxon>
        <taxon>Metakinetoplastina</taxon>
        <taxon>Trypanosomatida</taxon>
        <taxon>Trypanosomatidae</taxon>
        <taxon>Trypanosoma</taxon>
    </lineage>
</organism>
<dbReference type="GO" id="GO:0097546">
    <property type="term" value="C:ciliary base"/>
    <property type="evidence" value="ECO:0007669"/>
    <property type="project" value="TreeGrafter"/>
</dbReference>
<dbReference type="Proteomes" id="UP000192257">
    <property type="component" value="Unassembled WGS sequence"/>
</dbReference>
<comment type="subcellular location">
    <subcellularLocation>
        <location evidence="1">Cell projection</location>
        <location evidence="1">Cilium</location>
    </subcellularLocation>
</comment>
<reference evidence="4 5" key="1">
    <citation type="submission" date="2017-03" db="EMBL/GenBank/DDBJ databases">
        <title>An alternative strategy for trypanosome survival in the mammalian bloodstream revealed through genome and transcriptome analysis of the ubiquitous bovine parasite Trypanosoma (Megatrypanum) theileri.</title>
        <authorList>
            <person name="Kelly S."/>
            <person name="Ivens A."/>
            <person name="Mott A."/>
            <person name="O'Neill E."/>
            <person name="Emms D."/>
            <person name="Macleod O."/>
            <person name="Voorheis P."/>
            <person name="Matthews J."/>
            <person name="Matthews K."/>
            <person name="Carrington M."/>
        </authorList>
    </citation>
    <scope>NUCLEOTIDE SEQUENCE [LARGE SCALE GENOMIC DNA]</scope>
    <source>
        <strain evidence="4">Edinburgh</strain>
    </source>
</reference>
<sequence length="130" mass="15277">MDDDKLVMFDANGAIRMYDPEKFDELLKAIEVGKRFTTRMDDFKSIVNQTMTIVEKLGKAIEEEKLKAIGSRNIVESEAEERFRTVQEAQVRLREKQTELDRYVVEYNSLRKVEEEQELIIQRLSQSAQD</sequence>
<dbReference type="InterPro" id="IPR028172">
    <property type="entry name" value="FT20"/>
</dbReference>
<keyword evidence="4" id="KW-0969">Cilium</keyword>
<proteinExistence type="predicted"/>
<dbReference type="GO" id="GO:0061512">
    <property type="term" value="P:protein localization to cilium"/>
    <property type="evidence" value="ECO:0007669"/>
    <property type="project" value="TreeGrafter"/>
</dbReference>
<dbReference type="GO" id="GO:0097730">
    <property type="term" value="C:non-motile cilium"/>
    <property type="evidence" value="ECO:0007669"/>
    <property type="project" value="TreeGrafter"/>
</dbReference>
<dbReference type="GO" id="GO:0030990">
    <property type="term" value="C:intraciliary transport particle"/>
    <property type="evidence" value="ECO:0007669"/>
    <property type="project" value="TreeGrafter"/>
</dbReference>
<evidence type="ECO:0000256" key="1">
    <source>
        <dbReference type="ARBA" id="ARBA00004138"/>
    </source>
</evidence>
<dbReference type="RefSeq" id="XP_028884944.1">
    <property type="nucleotide sequence ID" value="XM_029023748.1"/>
</dbReference>
<dbReference type="GO" id="GO:0036064">
    <property type="term" value="C:ciliary basal body"/>
    <property type="evidence" value="ECO:0007669"/>
    <property type="project" value="TreeGrafter"/>
</dbReference>
<keyword evidence="2" id="KW-0175">Coiled coil</keyword>
<dbReference type="OrthoDB" id="10254896at2759"/>
<dbReference type="PANTHER" id="PTHR31978:SF1">
    <property type="entry name" value="INTRAFLAGELLAR TRANSPORT PROTEIN 20 HOMOLOG"/>
    <property type="match status" value="1"/>
</dbReference>
<dbReference type="VEuPathDB" id="TriTrypDB:TM35_000073020"/>
<keyword evidence="5" id="KW-1185">Reference proteome</keyword>
<dbReference type="GeneID" id="39983528"/>
<dbReference type="GO" id="GO:0060271">
    <property type="term" value="P:cilium assembly"/>
    <property type="evidence" value="ECO:0007669"/>
    <property type="project" value="TreeGrafter"/>
</dbReference>